<dbReference type="InterPro" id="IPR011576">
    <property type="entry name" value="Pyridox_Oxase_N"/>
</dbReference>
<dbReference type="Proteomes" id="UP000465306">
    <property type="component" value="Unassembled WGS sequence"/>
</dbReference>
<dbReference type="PANTHER" id="PTHR35176">
    <property type="entry name" value="HEME OXYGENASE HI_0854-RELATED"/>
    <property type="match status" value="1"/>
</dbReference>
<evidence type="ECO:0000256" key="1">
    <source>
        <dbReference type="ARBA" id="ARBA00023002"/>
    </source>
</evidence>
<dbReference type="Gene3D" id="2.30.110.10">
    <property type="entry name" value="Electron Transport, Fmn-binding Protein, Chain A"/>
    <property type="match status" value="1"/>
</dbReference>
<dbReference type="PANTHER" id="PTHR35176:SF11">
    <property type="entry name" value="PYRIDOXAMINE 5'-PHOSPHATE OXIDASE FAMILY PROTEIN"/>
    <property type="match status" value="1"/>
</dbReference>
<evidence type="ECO:0000259" key="2">
    <source>
        <dbReference type="Pfam" id="PF01243"/>
    </source>
</evidence>
<dbReference type="InterPro" id="IPR052019">
    <property type="entry name" value="F420H2_bilvrd_red/Heme_oxyg"/>
</dbReference>
<accession>A0ABQ1BNB4</accession>
<dbReference type="Pfam" id="PF01243">
    <property type="entry name" value="PNPOx_N"/>
    <property type="match status" value="1"/>
</dbReference>
<dbReference type="InterPro" id="IPR012349">
    <property type="entry name" value="Split_barrel_FMN-bd"/>
</dbReference>
<dbReference type="EMBL" id="BLKU01000003">
    <property type="protein sequence ID" value="GFG64983.1"/>
    <property type="molecule type" value="Genomic_DNA"/>
</dbReference>
<comment type="caution">
    <text evidence="3">The sequence shown here is derived from an EMBL/GenBank/DDBJ whole genome shotgun (WGS) entry which is preliminary data.</text>
</comment>
<evidence type="ECO:0000313" key="4">
    <source>
        <dbReference type="Proteomes" id="UP000465306"/>
    </source>
</evidence>
<reference evidence="3 4" key="1">
    <citation type="journal article" date="2019" name="Emerg. Microbes Infect.">
        <title>Comprehensive subspecies identification of 175 nontuberculous mycobacteria species based on 7547 genomic profiles.</title>
        <authorList>
            <person name="Matsumoto Y."/>
            <person name="Kinjo T."/>
            <person name="Motooka D."/>
            <person name="Nabeya D."/>
            <person name="Jung N."/>
            <person name="Uechi K."/>
            <person name="Horii T."/>
            <person name="Iida T."/>
            <person name="Fujita J."/>
            <person name="Nakamura S."/>
        </authorList>
    </citation>
    <scope>NUCLEOTIDE SEQUENCE [LARGE SCALE GENOMIC DNA]</scope>
    <source>
        <strain evidence="3 4">JCM 13573</strain>
    </source>
</reference>
<name>A0ABQ1BNB4_9MYCO</name>
<proteinExistence type="predicted"/>
<protein>
    <recommendedName>
        <fullName evidence="2">Pyridoxamine 5'-phosphate oxidase N-terminal domain-containing protein</fullName>
    </recommendedName>
</protein>
<feature type="domain" description="Pyridoxamine 5'-phosphate oxidase N-terminal" evidence="2">
    <location>
        <begin position="8"/>
        <end position="134"/>
    </location>
</feature>
<keyword evidence="4" id="KW-1185">Reference proteome</keyword>
<organism evidence="3 4">
    <name type="scientific">Mycobacterium kubicae</name>
    <dbReference type="NCBI Taxonomy" id="120959"/>
    <lineage>
        <taxon>Bacteria</taxon>
        <taxon>Bacillati</taxon>
        <taxon>Actinomycetota</taxon>
        <taxon>Actinomycetes</taxon>
        <taxon>Mycobacteriales</taxon>
        <taxon>Mycobacteriaceae</taxon>
        <taxon>Mycobacterium</taxon>
        <taxon>Mycobacterium simiae complex</taxon>
    </lineage>
</organism>
<keyword evidence="1" id="KW-0560">Oxidoreductase</keyword>
<sequence length="142" mass="15701">MATVNTMTQEPTATLGDQRFVSLTTFKRNGEAVAAPMWIGRDGDDVFVWTPSDSWKVKRVRNNARVLLAPSNRFGKVRAGAPAVEGNARVVTDPATVQRLQGVIRRKYGLEYRLVTLVETLAARGRKPRVILLIATSPEQPN</sequence>
<dbReference type="NCBIfam" id="TIGR03666">
    <property type="entry name" value="Rv2061_F420"/>
    <property type="match status" value="1"/>
</dbReference>
<gene>
    <name evidence="3" type="ORF">MKUB_24730</name>
</gene>
<dbReference type="InterPro" id="IPR019965">
    <property type="entry name" value="PPOX_F420-dep_Rv2061_put"/>
</dbReference>
<evidence type="ECO:0000313" key="3">
    <source>
        <dbReference type="EMBL" id="GFG64983.1"/>
    </source>
</evidence>
<dbReference type="SUPFAM" id="SSF50475">
    <property type="entry name" value="FMN-binding split barrel"/>
    <property type="match status" value="1"/>
</dbReference>